<evidence type="ECO:0000256" key="2">
    <source>
        <dbReference type="ARBA" id="ARBA00021428"/>
    </source>
</evidence>
<dbReference type="InterPro" id="IPR036553">
    <property type="entry name" value="RPTC_insert"/>
</dbReference>
<evidence type="ECO:0000256" key="1">
    <source>
        <dbReference type="ARBA" id="ARBA00009206"/>
    </source>
</evidence>
<dbReference type="Pfam" id="PF05189">
    <property type="entry name" value="RTC_insert"/>
    <property type="match status" value="1"/>
</dbReference>
<feature type="domain" description="RNA 3'-terminal phosphate cyclase insert" evidence="9">
    <location>
        <begin position="185"/>
        <end position="277"/>
    </location>
</feature>
<evidence type="ECO:0000313" key="11">
    <source>
        <dbReference type="Proteomes" id="UP000278149"/>
    </source>
</evidence>
<accession>A0A3R9RJ40</accession>
<dbReference type="CDD" id="cd00874">
    <property type="entry name" value="RNA_Cyclase_Class_II"/>
    <property type="match status" value="1"/>
</dbReference>
<dbReference type="GeneID" id="6094559"/>
<comment type="caution">
    <text evidence="6">Lacks conserved residue(s) required for the propagation of feature annotation.</text>
</comment>
<dbReference type="Pfam" id="PF01137">
    <property type="entry name" value="RTC"/>
    <property type="match status" value="1"/>
</dbReference>
<dbReference type="EC" id="6.5.1.4" evidence="6 7"/>
<dbReference type="AlphaFoldDB" id="A0A3R9RJ40"/>
<feature type="active site" description="Tele-AMP-histidine intermediate" evidence="6">
    <location>
        <position position="311"/>
    </location>
</feature>
<comment type="caution">
    <text evidence="10">The sequence shown here is derived from an EMBL/GenBank/DDBJ whole genome shotgun (WGS) entry which is preliminary data.</text>
</comment>
<dbReference type="SMR" id="A0A3R9RJ40"/>
<comment type="similarity">
    <text evidence="1 6">Belongs to the RNA 3'-terminal cyclase family. Type 1 subfamily.</text>
</comment>
<feature type="domain" description="RNA 3'-terminal phosphate cyclase" evidence="8">
    <location>
        <begin position="10"/>
        <end position="328"/>
    </location>
</feature>
<dbReference type="SUPFAM" id="SSF52913">
    <property type="entry name" value="RNA 3'-terminal phosphate cyclase, RPTC, insert domain"/>
    <property type="match status" value="1"/>
</dbReference>
<gene>
    <name evidence="6" type="primary">rtcA</name>
    <name evidence="10" type="ORF">D9Q81_03485</name>
</gene>
<dbReference type="Gene3D" id="3.65.10.20">
    <property type="entry name" value="RNA 3'-terminal phosphate cyclase domain"/>
    <property type="match status" value="1"/>
</dbReference>
<dbReference type="InterPro" id="IPR020719">
    <property type="entry name" value="RNA3'_term_phos_cycl-like_CS"/>
</dbReference>
<dbReference type="GO" id="GO:0006396">
    <property type="term" value="P:RNA processing"/>
    <property type="evidence" value="ECO:0007669"/>
    <property type="project" value="UniProtKB-UniRule"/>
</dbReference>
<dbReference type="GO" id="GO:0005737">
    <property type="term" value="C:cytoplasm"/>
    <property type="evidence" value="ECO:0007669"/>
    <property type="project" value="UniProtKB-SubCell"/>
</dbReference>
<reference evidence="10 11" key="1">
    <citation type="submission" date="2018-10" db="EMBL/GenBank/DDBJ databases">
        <title>Co-occurring genomic capacity for anaerobic methane metabolism and dissimilatory sulfite reduction discovered in the Korarchaeota.</title>
        <authorList>
            <person name="Mckay L.J."/>
            <person name="Dlakic M."/>
            <person name="Fields M.W."/>
            <person name="Delmont T.O."/>
            <person name="Eren A.M."/>
            <person name="Jay Z.J."/>
            <person name="Klingelsmith K.B."/>
            <person name="Rusch D.B."/>
            <person name="Inskeep W.P."/>
        </authorList>
    </citation>
    <scope>NUCLEOTIDE SEQUENCE [LARGE SCALE GENOMIC DNA]</scope>
    <source>
        <strain evidence="10 11">WS</strain>
    </source>
</reference>
<dbReference type="Gene3D" id="3.30.360.20">
    <property type="entry name" value="RNA 3'-terminal phosphate cyclase, insert domain"/>
    <property type="match status" value="1"/>
</dbReference>
<comment type="function">
    <text evidence="6">Catalyzes the conversion of 3'-phosphate to a 2',3'-cyclic phosphodiester at the end of RNA. The mechanism of action of the enzyme occurs in 3 steps: (A) adenylation of the enzyme by ATP; (B) transfer of adenylate to an RNA-N3'P to produce RNA-N3'PP5'A; (C) and attack of the adjacent 2'-hydroxyl on the 3'-phosphorus in the diester linkage to produce the cyclic end product. The biological role of this enzyme is unknown but it is likely to function in some aspects of cellular RNA processing.</text>
</comment>
<evidence type="ECO:0000313" key="10">
    <source>
        <dbReference type="EMBL" id="RSN69671.1"/>
    </source>
</evidence>
<dbReference type="HAMAP" id="MF_00200">
    <property type="entry name" value="RTC"/>
    <property type="match status" value="1"/>
</dbReference>
<dbReference type="GO" id="GO:0005524">
    <property type="term" value="F:ATP binding"/>
    <property type="evidence" value="ECO:0007669"/>
    <property type="project" value="UniProtKB-KW"/>
</dbReference>
<dbReference type="FunFam" id="3.30.360.20:FF:000002">
    <property type="entry name" value="RNA terminal phosphate cyclase-like 1"/>
    <property type="match status" value="1"/>
</dbReference>
<dbReference type="GO" id="GO:0003963">
    <property type="term" value="F:RNA-3'-phosphate cyclase activity"/>
    <property type="evidence" value="ECO:0007669"/>
    <property type="project" value="UniProtKB-UniRule"/>
</dbReference>
<organism evidence="10 11">
    <name type="scientific">Candidatus Korarchaeum cryptofilum</name>
    <dbReference type="NCBI Taxonomy" id="498846"/>
    <lineage>
        <taxon>Archaea</taxon>
        <taxon>Thermoproteota</taxon>
        <taxon>Candidatus Korarchaeia</taxon>
        <taxon>Candidatus Korarchaeales</taxon>
        <taxon>Candidatus Korarchaeaceae</taxon>
        <taxon>Candidatus Korarchaeum</taxon>
    </lineage>
</organism>
<evidence type="ECO:0000256" key="5">
    <source>
        <dbReference type="ARBA" id="ARBA00022840"/>
    </source>
</evidence>
<dbReference type="SUPFAM" id="SSF55205">
    <property type="entry name" value="EPT/RTPC-like"/>
    <property type="match status" value="2"/>
</dbReference>
<dbReference type="InterPro" id="IPR037136">
    <property type="entry name" value="RNA3'_phos_cyclase_dom_sf"/>
</dbReference>
<evidence type="ECO:0000256" key="6">
    <source>
        <dbReference type="HAMAP-Rule" id="MF_00200"/>
    </source>
</evidence>
<evidence type="ECO:0000256" key="3">
    <source>
        <dbReference type="ARBA" id="ARBA00022598"/>
    </source>
</evidence>
<feature type="binding site" evidence="6">
    <location>
        <position position="102"/>
    </location>
    <ligand>
        <name>ATP</name>
        <dbReference type="ChEBI" id="CHEBI:30616"/>
    </ligand>
</feature>
<dbReference type="InterPro" id="IPR013792">
    <property type="entry name" value="RNA3'P_cycl/enolpyr_Trfase_a/b"/>
</dbReference>
<sequence>MEFIRIDGSYGEGGGSLLRYAIALSSVTMKPVEIYNIRVKRANPGLRPQHLNAVRALARITEATVEGDEVGSTALRFIPRKRAGGSFEIDIGTAGSISLIIQAILPACISSEEEISLRIRGGTDVPLAPPIDYMAEVFLRNMAPLGVRAELKLLRRGHYPRGGGIVELHASPSKLFPIDKVRGEKFDRVLGRCHAVKLPRSVVERISSSAIDTLRKEGLRVEIEEEWSEDGHLGPGAGIVLWTDSNPRIGADELGEKGKPSEVVGKNAASKLLDEIKAGMAFDSHMGDMIIPYLALARGRSRVGISKLTLHAESNIWLVERFLPVKFIVQGGVGSPTVIEVEGAGLEL</sequence>
<dbReference type="PROSITE" id="PS01287">
    <property type="entry name" value="RTC"/>
    <property type="match status" value="1"/>
</dbReference>
<keyword evidence="4 6" id="KW-0547">Nucleotide-binding</keyword>
<proteinExistence type="inferred from homology"/>
<dbReference type="PIRSF" id="PIRSF005378">
    <property type="entry name" value="RNA3'_term_phos_cycl_euk"/>
    <property type="match status" value="1"/>
</dbReference>
<dbReference type="EMBL" id="RCOR01000018">
    <property type="protein sequence ID" value="RSN69671.1"/>
    <property type="molecule type" value="Genomic_DNA"/>
</dbReference>
<comment type="catalytic activity">
    <reaction evidence="6">
        <text>a 3'-end 3'-phospho-ribonucleotide-RNA + ATP = a 3'-end 2',3'-cyclophospho-ribonucleotide-RNA + AMP + diphosphate</text>
        <dbReference type="Rhea" id="RHEA:23976"/>
        <dbReference type="Rhea" id="RHEA-COMP:10463"/>
        <dbReference type="Rhea" id="RHEA-COMP:10464"/>
        <dbReference type="ChEBI" id="CHEBI:30616"/>
        <dbReference type="ChEBI" id="CHEBI:33019"/>
        <dbReference type="ChEBI" id="CHEBI:83062"/>
        <dbReference type="ChEBI" id="CHEBI:83064"/>
        <dbReference type="ChEBI" id="CHEBI:456215"/>
        <dbReference type="EC" id="6.5.1.4"/>
    </reaction>
</comment>
<dbReference type="NCBIfam" id="TIGR03399">
    <property type="entry name" value="RNA_3prim_cycl"/>
    <property type="match status" value="1"/>
</dbReference>
<dbReference type="InterPro" id="IPR023797">
    <property type="entry name" value="RNA3'_phos_cyclase_dom"/>
</dbReference>
<comment type="subcellular location">
    <subcellularLocation>
        <location evidence="6">Cytoplasm</location>
    </subcellularLocation>
</comment>
<dbReference type="InterPro" id="IPR013791">
    <property type="entry name" value="RNA3'-term_phos_cycl_insert"/>
</dbReference>
<dbReference type="RefSeq" id="WP_012309925.1">
    <property type="nucleotide sequence ID" value="NZ_RCOR01000018.1"/>
</dbReference>
<dbReference type="Proteomes" id="UP000278149">
    <property type="component" value="Unassembled WGS sequence"/>
</dbReference>
<keyword evidence="5 6" id="KW-0067">ATP-binding</keyword>
<dbReference type="PANTHER" id="PTHR11096">
    <property type="entry name" value="RNA 3' TERMINAL PHOSPHATE CYCLASE"/>
    <property type="match status" value="1"/>
</dbReference>
<evidence type="ECO:0000259" key="8">
    <source>
        <dbReference type="Pfam" id="PF01137"/>
    </source>
</evidence>
<keyword evidence="3 6" id="KW-0436">Ligase</keyword>
<evidence type="ECO:0000259" key="9">
    <source>
        <dbReference type="Pfam" id="PF05189"/>
    </source>
</evidence>
<dbReference type="InterPro" id="IPR017770">
    <property type="entry name" value="RNA3'_term_phos_cyc_type_1"/>
</dbReference>
<dbReference type="PANTHER" id="PTHR11096:SF0">
    <property type="entry name" value="RNA 3'-TERMINAL PHOSPHATE CYCLASE"/>
    <property type="match status" value="1"/>
</dbReference>
<dbReference type="OMA" id="WSPPIDY"/>
<protein>
    <recommendedName>
        <fullName evidence="2 6">RNA 3'-terminal phosphate cyclase</fullName>
        <shortName evidence="6">RNA cyclase</shortName>
        <shortName evidence="6">RNA-3'-phosphate cyclase</shortName>
        <ecNumber evidence="6 7">6.5.1.4</ecNumber>
    </recommendedName>
</protein>
<evidence type="ECO:0000256" key="7">
    <source>
        <dbReference type="NCBIfam" id="TIGR03399"/>
    </source>
</evidence>
<keyword evidence="6" id="KW-0963">Cytoplasm</keyword>
<name>A0A3R9RJ40_9CREN</name>
<dbReference type="InterPro" id="IPR000228">
    <property type="entry name" value="RNA3'_term_phos_cyc"/>
</dbReference>
<evidence type="ECO:0000256" key="4">
    <source>
        <dbReference type="ARBA" id="ARBA00022741"/>
    </source>
</evidence>